<dbReference type="EMBL" id="AJWK01022280">
    <property type="status" value="NOT_ANNOTATED_CDS"/>
    <property type="molecule type" value="Genomic_DNA"/>
</dbReference>
<sequence>MAMFPEYQERIFEEIKTTLPNLQDYVEYEDLNKCDVLDRFIKETLRLFPSLPLIVRSVEKATKIVHKWKQSRKTLNPVFSTKACQGYLTIFNEEINVMVSRMKDICRNHKPVDIQYYISALIIDEAKAKWLENREELKNQGGYETSTVTSLFCILAMAMFPEYQERIFEEIKTTLPNLQDYVEYEDLNKCEFLDRFIKETLRLFPSLPLIVRSVEKATQI</sequence>
<keyword evidence="10" id="KW-0560">Oxidoreductase</keyword>
<evidence type="ECO:0000256" key="13">
    <source>
        <dbReference type="ARBA" id="ARBA00023136"/>
    </source>
</evidence>
<keyword evidence="8" id="KW-0256">Endoplasmic reticulum</keyword>
<dbReference type="VEuPathDB" id="VectorBase:LLOJ006734"/>
<evidence type="ECO:0000313" key="15">
    <source>
        <dbReference type="Proteomes" id="UP000092461"/>
    </source>
</evidence>
<evidence type="ECO:0000256" key="11">
    <source>
        <dbReference type="ARBA" id="ARBA00023004"/>
    </source>
</evidence>
<dbReference type="Pfam" id="PF00067">
    <property type="entry name" value="p450"/>
    <property type="match status" value="2"/>
</dbReference>
<dbReference type="VEuPathDB" id="VectorBase:LLONM1_003214"/>
<keyword evidence="13" id="KW-0472">Membrane</keyword>
<dbReference type="PANTHER" id="PTHR24291:SF189">
    <property type="entry name" value="CYTOCHROME P450 4C3-RELATED"/>
    <property type="match status" value="1"/>
</dbReference>
<accession>A0A1B0GJT7</accession>
<evidence type="ECO:0000256" key="2">
    <source>
        <dbReference type="ARBA" id="ARBA00003690"/>
    </source>
</evidence>
<dbReference type="GO" id="GO:0020037">
    <property type="term" value="F:heme binding"/>
    <property type="evidence" value="ECO:0007669"/>
    <property type="project" value="InterPro"/>
</dbReference>
<dbReference type="InterPro" id="IPR050196">
    <property type="entry name" value="Cytochrome_P450_Monoox"/>
</dbReference>
<dbReference type="InterPro" id="IPR001128">
    <property type="entry name" value="Cyt_P450"/>
</dbReference>
<keyword evidence="15" id="KW-1185">Reference proteome</keyword>
<evidence type="ECO:0000256" key="8">
    <source>
        <dbReference type="ARBA" id="ARBA00022824"/>
    </source>
</evidence>
<keyword evidence="7" id="KW-0479">Metal-binding</keyword>
<dbReference type="GO" id="GO:0005789">
    <property type="term" value="C:endoplasmic reticulum membrane"/>
    <property type="evidence" value="ECO:0007669"/>
    <property type="project" value="UniProtKB-SubCell"/>
</dbReference>
<evidence type="ECO:0000313" key="14">
    <source>
        <dbReference type="EnsemblMetazoa" id="LLOJ006734-PA"/>
    </source>
</evidence>
<dbReference type="PANTHER" id="PTHR24291">
    <property type="entry name" value="CYTOCHROME P450 FAMILY 4"/>
    <property type="match status" value="1"/>
</dbReference>
<evidence type="ECO:0000256" key="6">
    <source>
        <dbReference type="ARBA" id="ARBA00022617"/>
    </source>
</evidence>
<evidence type="ECO:0000256" key="5">
    <source>
        <dbReference type="ARBA" id="ARBA00010617"/>
    </source>
</evidence>
<dbReference type="GO" id="GO:0005506">
    <property type="term" value="F:iron ion binding"/>
    <property type="evidence" value="ECO:0007669"/>
    <property type="project" value="InterPro"/>
</dbReference>
<keyword evidence="6" id="KW-0349">Heme</keyword>
<proteinExistence type="inferred from homology"/>
<comment type="function">
    <text evidence="2">May be involved in the metabolism of insect hormones and in the breakdown of synthetic insecticides.</text>
</comment>
<evidence type="ECO:0000256" key="3">
    <source>
        <dbReference type="ARBA" id="ARBA00004174"/>
    </source>
</evidence>
<keyword evidence="9" id="KW-0492">Microsome</keyword>
<dbReference type="Proteomes" id="UP000092461">
    <property type="component" value="Unassembled WGS sequence"/>
</dbReference>
<dbReference type="Gene3D" id="1.10.630.10">
    <property type="entry name" value="Cytochrome P450"/>
    <property type="match status" value="3"/>
</dbReference>
<evidence type="ECO:0000256" key="12">
    <source>
        <dbReference type="ARBA" id="ARBA00023033"/>
    </source>
</evidence>
<comment type="subcellular location">
    <subcellularLocation>
        <location evidence="4">Endoplasmic reticulum membrane</location>
        <topology evidence="4">Peripheral membrane protein</topology>
    </subcellularLocation>
    <subcellularLocation>
        <location evidence="3">Microsome membrane</location>
        <topology evidence="3">Peripheral membrane protein</topology>
    </subcellularLocation>
</comment>
<comment type="cofactor">
    <cofactor evidence="1">
        <name>heme</name>
        <dbReference type="ChEBI" id="CHEBI:30413"/>
    </cofactor>
</comment>
<evidence type="ECO:0000256" key="1">
    <source>
        <dbReference type="ARBA" id="ARBA00001971"/>
    </source>
</evidence>
<reference evidence="14" key="1">
    <citation type="submission" date="2020-05" db="UniProtKB">
        <authorList>
            <consortium name="EnsemblMetazoa"/>
        </authorList>
    </citation>
    <scope>IDENTIFICATION</scope>
    <source>
        <strain evidence="14">Jacobina</strain>
    </source>
</reference>
<dbReference type="AlphaFoldDB" id="A0A1B0GJT7"/>
<evidence type="ECO:0000256" key="10">
    <source>
        <dbReference type="ARBA" id="ARBA00023002"/>
    </source>
</evidence>
<comment type="similarity">
    <text evidence="5">Belongs to the cytochrome P450 family.</text>
</comment>
<protein>
    <recommendedName>
        <fullName evidence="16">Cytochrome</fullName>
    </recommendedName>
</protein>
<keyword evidence="12" id="KW-0503">Monooxygenase</keyword>
<evidence type="ECO:0000256" key="7">
    <source>
        <dbReference type="ARBA" id="ARBA00022723"/>
    </source>
</evidence>
<dbReference type="GO" id="GO:0004497">
    <property type="term" value="F:monooxygenase activity"/>
    <property type="evidence" value="ECO:0007669"/>
    <property type="project" value="UniProtKB-KW"/>
</dbReference>
<dbReference type="SUPFAM" id="SSF48264">
    <property type="entry name" value="Cytochrome P450"/>
    <property type="match status" value="2"/>
</dbReference>
<dbReference type="InterPro" id="IPR036396">
    <property type="entry name" value="Cyt_P450_sf"/>
</dbReference>
<evidence type="ECO:0008006" key="16">
    <source>
        <dbReference type="Google" id="ProtNLM"/>
    </source>
</evidence>
<dbReference type="GO" id="GO:0016705">
    <property type="term" value="F:oxidoreductase activity, acting on paired donors, with incorporation or reduction of molecular oxygen"/>
    <property type="evidence" value="ECO:0007669"/>
    <property type="project" value="InterPro"/>
</dbReference>
<dbReference type="EnsemblMetazoa" id="LLOJ006734-RA">
    <property type="protein sequence ID" value="LLOJ006734-PA"/>
    <property type="gene ID" value="LLOJ006734"/>
</dbReference>
<keyword evidence="11" id="KW-0408">Iron</keyword>
<evidence type="ECO:0000256" key="9">
    <source>
        <dbReference type="ARBA" id="ARBA00022848"/>
    </source>
</evidence>
<evidence type="ECO:0000256" key="4">
    <source>
        <dbReference type="ARBA" id="ARBA00004406"/>
    </source>
</evidence>
<organism evidence="14 15">
    <name type="scientific">Lutzomyia longipalpis</name>
    <name type="common">Sand fly</name>
    <dbReference type="NCBI Taxonomy" id="7200"/>
    <lineage>
        <taxon>Eukaryota</taxon>
        <taxon>Metazoa</taxon>
        <taxon>Ecdysozoa</taxon>
        <taxon>Arthropoda</taxon>
        <taxon>Hexapoda</taxon>
        <taxon>Insecta</taxon>
        <taxon>Pterygota</taxon>
        <taxon>Neoptera</taxon>
        <taxon>Endopterygota</taxon>
        <taxon>Diptera</taxon>
        <taxon>Nematocera</taxon>
        <taxon>Psychodoidea</taxon>
        <taxon>Psychodidae</taxon>
        <taxon>Lutzomyia</taxon>
        <taxon>Lutzomyia</taxon>
    </lineage>
</organism>
<name>A0A1B0GJT7_LUTLO</name>